<dbReference type="Gene3D" id="3.30.2350.10">
    <property type="entry name" value="Pseudouridine synthase"/>
    <property type="match status" value="1"/>
</dbReference>
<protein>
    <recommendedName>
        <fullName evidence="3">Pseudouridine synthase</fullName>
        <ecNumber evidence="3">5.4.99.-</ecNumber>
    </recommendedName>
</protein>
<dbReference type="CDD" id="cd02869">
    <property type="entry name" value="PseudoU_synth_RluA_like"/>
    <property type="match status" value="1"/>
</dbReference>
<dbReference type="Pfam" id="PF00849">
    <property type="entry name" value="PseudoU_synth_2"/>
    <property type="match status" value="1"/>
</dbReference>
<dbReference type="GO" id="GO:0003723">
    <property type="term" value="F:RNA binding"/>
    <property type="evidence" value="ECO:0007669"/>
    <property type="project" value="InterPro"/>
</dbReference>
<comment type="catalytic activity">
    <reaction evidence="1 3">
        <text>a uridine in RNA = a pseudouridine in RNA</text>
        <dbReference type="Rhea" id="RHEA:48348"/>
        <dbReference type="Rhea" id="RHEA-COMP:12068"/>
        <dbReference type="Rhea" id="RHEA-COMP:12069"/>
        <dbReference type="ChEBI" id="CHEBI:65314"/>
        <dbReference type="ChEBI" id="CHEBI:65315"/>
    </reaction>
</comment>
<reference evidence="5 6" key="1">
    <citation type="journal article" date="2020" name="Microb. Ecol.">
        <title>Ecogenomics of the Marine Benthic Filamentous Cyanobacterium Adonisia.</title>
        <authorList>
            <person name="Walter J.M."/>
            <person name="Coutinho F.H."/>
            <person name="Leomil L."/>
            <person name="Hargreaves P.I."/>
            <person name="Campeao M.E."/>
            <person name="Vieira V.V."/>
            <person name="Silva B.S."/>
            <person name="Fistarol G.O."/>
            <person name="Salomon P.S."/>
            <person name="Sawabe T."/>
            <person name="Mino S."/>
            <person name="Hosokawa M."/>
            <person name="Miyashita H."/>
            <person name="Maruyama F."/>
            <person name="van Verk M.C."/>
            <person name="Dutilh B.E."/>
            <person name="Thompson C.C."/>
            <person name="Thompson F.L."/>
        </authorList>
    </citation>
    <scope>NUCLEOTIDE SEQUENCE [LARGE SCALE GENOMIC DNA]</scope>
    <source>
        <strain evidence="5 6">CCMR0082</strain>
    </source>
</reference>
<evidence type="ECO:0000259" key="4">
    <source>
        <dbReference type="Pfam" id="PF00849"/>
    </source>
</evidence>
<dbReference type="InterPro" id="IPR006225">
    <property type="entry name" value="PsdUridine_synth_RluC/D"/>
</dbReference>
<dbReference type="Proteomes" id="UP000473574">
    <property type="component" value="Unassembled WGS sequence"/>
</dbReference>
<organism evidence="5 6">
    <name type="scientific">Adonisia turfae CCMR0082</name>
    <dbReference type="NCBI Taxonomy" id="2304604"/>
    <lineage>
        <taxon>Bacteria</taxon>
        <taxon>Bacillati</taxon>
        <taxon>Cyanobacteriota</taxon>
        <taxon>Adonisia</taxon>
        <taxon>Adonisia turfae</taxon>
    </lineage>
</organism>
<dbReference type="RefSeq" id="WP_163661753.1">
    <property type="nucleotide sequence ID" value="NZ_QZCE01000001.1"/>
</dbReference>
<sequence length="303" mass="33440">MNDGWVYCDRISPDSSGHISTQPPPTTVLDYYTHHYRHSDRATWQTRIESGQILLNGQPTTSDTPLVAGQRLSYHRPPWQEPPVPLDIATIYEDDLLLVINKPSGLPVLPGGNFLQHTLLWQLRQRNPTAAPIHRLGRGTSGILLIAKTKAARAHLSQQMRQRQLGKTYRTLIGPADNLPDQFTITHPIGKIPYPQLGYIYGANPNGLDAHSGCTVVHHRPDATLLDVAILTGRPHQIRIHLATMGYPLLGDPLYIAGGHPHPEGTAIPSDCGYWLHAHKLSFIHPAGESMTLTCAPPPQLLP</sequence>
<dbReference type="GO" id="GO:0009982">
    <property type="term" value="F:pseudouridine synthase activity"/>
    <property type="evidence" value="ECO:0007669"/>
    <property type="project" value="InterPro"/>
</dbReference>
<dbReference type="SUPFAM" id="SSF55120">
    <property type="entry name" value="Pseudouridine synthase"/>
    <property type="match status" value="1"/>
</dbReference>
<comment type="caution">
    <text evidence="5">The sequence shown here is derived from an EMBL/GenBank/DDBJ whole genome shotgun (WGS) entry which is preliminary data.</text>
</comment>
<evidence type="ECO:0000256" key="2">
    <source>
        <dbReference type="ARBA" id="ARBA00010876"/>
    </source>
</evidence>
<keyword evidence="3" id="KW-0413">Isomerase</keyword>
<dbReference type="GO" id="GO:0140098">
    <property type="term" value="F:catalytic activity, acting on RNA"/>
    <property type="evidence" value="ECO:0007669"/>
    <property type="project" value="UniProtKB-ARBA"/>
</dbReference>
<evidence type="ECO:0000313" key="5">
    <source>
        <dbReference type="EMBL" id="NEZ62765.1"/>
    </source>
</evidence>
<dbReference type="InterPro" id="IPR050188">
    <property type="entry name" value="RluA_PseudoU_synthase"/>
</dbReference>
<comment type="similarity">
    <text evidence="2 3">Belongs to the pseudouridine synthase RluA family.</text>
</comment>
<dbReference type="EMBL" id="QZCE01000001">
    <property type="protein sequence ID" value="NEZ62765.1"/>
    <property type="molecule type" value="Genomic_DNA"/>
</dbReference>
<evidence type="ECO:0000256" key="3">
    <source>
        <dbReference type="RuleBase" id="RU362028"/>
    </source>
</evidence>
<dbReference type="PROSITE" id="PS01129">
    <property type="entry name" value="PSI_RLU"/>
    <property type="match status" value="1"/>
</dbReference>
<evidence type="ECO:0000313" key="6">
    <source>
        <dbReference type="Proteomes" id="UP000473574"/>
    </source>
</evidence>
<dbReference type="PANTHER" id="PTHR21600:SF88">
    <property type="entry name" value="RNA PSEUDOURIDINE SYNTHASE 5"/>
    <property type="match status" value="1"/>
</dbReference>
<name>A0A6M0S2W4_9CYAN</name>
<dbReference type="NCBIfam" id="TIGR00005">
    <property type="entry name" value="rluA_subfam"/>
    <property type="match status" value="1"/>
</dbReference>
<evidence type="ECO:0000256" key="1">
    <source>
        <dbReference type="ARBA" id="ARBA00000073"/>
    </source>
</evidence>
<dbReference type="EC" id="5.4.99.-" evidence="3"/>
<comment type="function">
    <text evidence="3">Responsible for synthesis of pseudouridine from uracil.</text>
</comment>
<dbReference type="InterPro" id="IPR006224">
    <property type="entry name" value="PsdUridine_synth_RluA-like_CS"/>
</dbReference>
<dbReference type="AlphaFoldDB" id="A0A6M0S2W4"/>
<dbReference type="InterPro" id="IPR020103">
    <property type="entry name" value="PsdUridine_synth_cat_dom_sf"/>
</dbReference>
<dbReference type="GO" id="GO:0000455">
    <property type="term" value="P:enzyme-directed rRNA pseudouridine synthesis"/>
    <property type="evidence" value="ECO:0007669"/>
    <property type="project" value="TreeGrafter"/>
</dbReference>
<proteinExistence type="inferred from homology"/>
<accession>A0A6M0S2W4</accession>
<dbReference type="InterPro" id="IPR006145">
    <property type="entry name" value="PsdUridine_synth_RsuA/RluA"/>
</dbReference>
<gene>
    <name evidence="5" type="ORF">D0962_08225</name>
</gene>
<feature type="domain" description="Pseudouridine synthase RsuA/RluA-like" evidence="4">
    <location>
        <begin position="97"/>
        <end position="243"/>
    </location>
</feature>
<dbReference type="PANTHER" id="PTHR21600">
    <property type="entry name" value="MITOCHONDRIAL RNA PSEUDOURIDINE SYNTHASE"/>
    <property type="match status" value="1"/>
</dbReference>